<organism evidence="2 3">
    <name type="scientific">Symbiochloris irregularis</name>
    <dbReference type="NCBI Taxonomy" id="706552"/>
    <lineage>
        <taxon>Eukaryota</taxon>
        <taxon>Viridiplantae</taxon>
        <taxon>Chlorophyta</taxon>
        <taxon>core chlorophytes</taxon>
        <taxon>Trebouxiophyceae</taxon>
        <taxon>Trebouxiales</taxon>
        <taxon>Trebouxiaceae</taxon>
        <taxon>Symbiochloris</taxon>
    </lineage>
</organism>
<feature type="region of interest" description="Disordered" evidence="1">
    <location>
        <begin position="460"/>
        <end position="495"/>
    </location>
</feature>
<evidence type="ECO:0000313" key="3">
    <source>
        <dbReference type="Proteomes" id="UP001465755"/>
    </source>
</evidence>
<dbReference type="EMBL" id="JALJOQ010000262">
    <property type="protein sequence ID" value="KAK9786888.1"/>
    <property type="molecule type" value="Genomic_DNA"/>
</dbReference>
<dbReference type="Proteomes" id="UP001465755">
    <property type="component" value="Unassembled WGS sequence"/>
</dbReference>
<evidence type="ECO:0000313" key="2">
    <source>
        <dbReference type="EMBL" id="KAK9786888.1"/>
    </source>
</evidence>
<name>A0AAW1NHJ4_9CHLO</name>
<dbReference type="AlphaFoldDB" id="A0AAW1NHJ4"/>
<reference evidence="2 3" key="1">
    <citation type="journal article" date="2024" name="Nat. Commun.">
        <title>Phylogenomics reveals the evolutionary origins of lichenization in chlorophyte algae.</title>
        <authorList>
            <person name="Puginier C."/>
            <person name="Libourel C."/>
            <person name="Otte J."/>
            <person name="Skaloud P."/>
            <person name="Haon M."/>
            <person name="Grisel S."/>
            <person name="Petersen M."/>
            <person name="Berrin J.G."/>
            <person name="Delaux P.M."/>
            <person name="Dal Grande F."/>
            <person name="Keller J."/>
        </authorList>
    </citation>
    <scope>NUCLEOTIDE SEQUENCE [LARGE SCALE GENOMIC DNA]</scope>
    <source>
        <strain evidence="2 3">SAG 2036</strain>
    </source>
</reference>
<feature type="region of interest" description="Disordered" evidence="1">
    <location>
        <begin position="27"/>
        <end position="47"/>
    </location>
</feature>
<feature type="region of interest" description="Disordered" evidence="1">
    <location>
        <begin position="91"/>
        <end position="112"/>
    </location>
</feature>
<proteinExistence type="predicted"/>
<protein>
    <submittedName>
        <fullName evidence="2">Uncharacterized protein</fullName>
    </submittedName>
</protein>
<evidence type="ECO:0000256" key="1">
    <source>
        <dbReference type="SAM" id="MobiDB-lite"/>
    </source>
</evidence>
<sequence length="546" mass="60639">MDDEYQPGDEESFDMGQGVQEVLSLLAEGGKLPPDPRMVGKVPTSPENFRKTMRMSTAMYESRYLQRKEWKVTVEEMQEIEDKWAKHGGDTKIPVSIDDIKEPRPAPDWTPETQMQYDSFQWLTYRLHRSLGDTEHVDRLVNDLASAGLLNDDVKFRDATTQRLAGASHQGSHFWVSPASLSDSEWTIHADTTLSMPHPSWYADYLGMQLQPSLPWVGHGNAKGMQQASVLTAASAAALAGAAERASKYRPHEDQYWEEPAHSAAELSAKAAVQSDQHNIQAMSQPPRLADELLYRPASDTAFAQTVNGLLDVVLGKRLARRSEVPHCRAKDWEHADSQGVEELTGIKLEDTLDWEDPEMAHYVRLRDTGLINELARLYHQSPAGFEEQACLHLPLIAAGDYEGAEPDLLLQGSASNSTASEADHMSEASTLGNIHAGSSSAFPWRLRLPVQRPPMLQPGAVRAEGHETSTTRRAKQASIPGAQQPSLEVQPSPWRLDVPPVPGLERGHSPAFMLGFGTRPMQSSLRSRCRAQQQSISHQRMLTQQ</sequence>
<keyword evidence="3" id="KW-1185">Reference proteome</keyword>
<gene>
    <name evidence="2" type="ORF">WJX73_000002</name>
</gene>
<comment type="caution">
    <text evidence="2">The sequence shown here is derived from an EMBL/GenBank/DDBJ whole genome shotgun (WGS) entry which is preliminary data.</text>
</comment>
<accession>A0AAW1NHJ4</accession>